<evidence type="ECO:0000313" key="3">
    <source>
        <dbReference type="Proteomes" id="UP000224006"/>
    </source>
</evidence>
<keyword evidence="3" id="KW-1185">Reference proteome</keyword>
<evidence type="ECO:0000313" key="2">
    <source>
        <dbReference type="EMBL" id="PFH36667.1"/>
    </source>
</evidence>
<name>A0A2A9MLU3_BESBE</name>
<dbReference type="EMBL" id="NWUJ01000003">
    <property type="protein sequence ID" value="PFH36667.1"/>
    <property type="molecule type" value="Genomic_DNA"/>
</dbReference>
<dbReference type="GeneID" id="40309789"/>
<dbReference type="Proteomes" id="UP000224006">
    <property type="component" value="Chromosome III"/>
</dbReference>
<gene>
    <name evidence="2" type="ORF">BESB_048590</name>
</gene>
<dbReference type="VEuPathDB" id="ToxoDB:BESB_048590"/>
<comment type="caution">
    <text evidence="2">The sequence shown here is derived from an EMBL/GenBank/DDBJ whole genome shotgun (WGS) entry which is preliminary data.</text>
</comment>
<dbReference type="OrthoDB" id="329807at2759"/>
<sequence>MTKKIISASVKKVLTKLLPQKKLPQAEIQPPLQAPDASVEESPLSPTVAGPPNDIAGSKDCTSGPGHSQSREHAPGIDSPPMDTESSPCPLETSEEPKCFSGEQSSMDAKDFVSDLPAQSIPVSSQRERDRERSARLQLDPILLSFAVYPAVLTFTDREESIADSESPTTDAPESPYTLYATTRDLTSGSGLSIRRANPRGNPRGCGELTHEMEVFQSDDSEGEIPCLEYDSSIGSLRQSPHAFAFSVGPMDGRERLPMACASGPASFFQRSSRNNNAEASGTEGFYEKRVFHVEPHHGKRCIMYMGYGDDNSAGH</sequence>
<protein>
    <submittedName>
        <fullName evidence="2">Uncharacterized protein</fullName>
    </submittedName>
</protein>
<dbReference type="RefSeq" id="XP_029220676.1">
    <property type="nucleotide sequence ID" value="XM_029363310.1"/>
</dbReference>
<reference evidence="2 3" key="1">
    <citation type="submission" date="2017-09" db="EMBL/GenBank/DDBJ databases">
        <title>Genome sequencing of Besnoitia besnoiti strain Bb-Ger1.</title>
        <authorList>
            <person name="Schares G."/>
            <person name="Venepally P."/>
            <person name="Lorenzi H.A."/>
        </authorList>
    </citation>
    <scope>NUCLEOTIDE SEQUENCE [LARGE SCALE GENOMIC DNA]</scope>
    <source>
        <strain evidence="2 3">Bb-Ger1</strain>
    </source>
</reference>
<dbReference type="KEGG" id="bbes:BESB_048590"/>
<evidence type="ECO:0000256" key="1">
    <source>
        <dbReference type="SAM" id="MobiDB-lite"/>
    </source>
</evidence>
<feature type="region of interest" description="Disordered" evidence="1">
    <location>
        <begin position="19"/>
        <end position="106"/>
    </location>
</feature>
<organism evidence="2 3">
    <name type="scientific">Besnoitia besnoiti</name>
    <name type="common">Apicomplexan protozoan</name>
    <dbReference type="NCBI Taxonomy" id="94643"/>
    <lineage>
        <taxon>Eukaryota</taxon>
        <taxon>Sar</taxon>
        <taxon>Alveolata</taxon>
        <taxon>Apicomplexa</taxon>
        <taxon>Conoidasida</taxon>
        <taxon>Coccidia</taxon>
        <taxon>Eucoccidiorida</taxon>
        <taxon>Eimeriorina</taxon>
        <taxon>Sarcocystidae</taxon>
        <taxon>Besnoitia</taxon>
    </lineage>
</organism>
<proteinExistence type="predicted"/>
<dbReference type="AlphaFoldDB" id="A0A2A9MLU3"/>
<accession>A0A2A9MLU3</accession>
<feature type="region of interest" description="Disordered" evidence="1">
    <location>
        <begin position="188"/>
        <end position="207"/>
    </location>
</feature>